<feature type="zinc finger region" description="C3H1-type" evidence="1">
    <location>
        <begin position="159"/>
        <end position="188"/>
    </location>
</feature>
<feature type="region of interest" description="Disordered" evidence="2">
    <location>
        <begin position="132"/>
        <end position="161"/>
    </location>
</feature>
<feature type="compositionally biased region" description="Polar residues" evidence="2">
    <location>
        <begin position="460"/>
        <end position="469"/>
    </location>
</feature>
<feature type="region of interest" description="Disordered" evidence="2">
    <location>
        <begin position="220"/>
        <end position="240"/>
    </location>
</feature>
<accession>A0A2B7Y2P4</accession>
<gene>
    <name evidence="4" type="ORF">AJ79_02497</name>
</gene>
<feature type="region of interest" description="Disordered" evidence="2">
    <location>
        <begin position="460"/>
        <end position="602"/>
    </location>
</feature>
<feature type="compositionally biased region" description="Polar residues" evidence="2">
    <location>
        <begin position="529"/>
        <end position="570"/>
    </location>
</feature>
<feature type="domain" description="C3H1-type" evidence="3">
    <location>
        <begin position="159"/>
        <end position="188"/>
    </location>
</feature>
<keyword evidence="5" id="KW-1185">Reference proteome</keyword>
<dbReference type="PROSITE" id="PS50103">
    <property type="entry name" value="ZF_C3H1"/>
    <property type="match status" value="1"/>
</dbReference>
<keyword evidence="1" id="KW-0862">Zinc</keyword>
<proteinExistence type="predicted"/>
<dbReference type="GO" id="GO:0008270">
    <property type="term" value="F:zinc ion binding"/>
    <property type="evidence" value="ECO:0007669"/>
    <property type="project" value="UniProtKB-KW"/>
</dbReference>
<protein>
    <recommendedName>
        <fullName evidence="3">C3H1-type domain-containing protein</fullName>
    </recommendedName>
</protein>
<comment type="caution">
    <text evidence="4">The sequence shown here is derived from an EMBL/GenBank/DDBJ whole genome shotgun (WGS) entry which is preliminary data.</text>
</comment>
<dbReference type="Proteomes" id="UP000223968">
    <property type="component" value="Unassembled WGS sequence"/>
</dbReference>
<name>A0A2B7Y2P4_9EURO</name>
<evidence type="ECO:0000259" key="3">
    <source>
        <dbReference type="PROSITE" id="PS50103"/>
    </source>
</evidence>
<feature type="compositionally biased region" description="Low complexity" evidence="2">
    <location>
        <begin position="470"/>
        <end position="501"/>
    </location>
</feature>
<sequence length="602" mass="64681">MHPNFCITRPNGTVTALIAVDELPSSITVGGIPRFLHQDDAHGMINVGTVGSRGQCYTLDVNMEANRPNNGELAGGGLNGETATAPALVIGADGIFYNPHAIDAAIWNPRSTAGSGMTWENGVNNNGVVASAHEEAKNDGSPPPARESRSQNSNHPKTPPKKEYCSFWIRRGECDYSQQGCLYKHEMPMDRETLGRLGLRDIPRWYRDKFKVRSLVDEKDTRSNGGRSWRHTDQVSTHSHGAARYGLHSPRANGEFADSDVPNGGLRHAQASSTISAAPNGACFGASLGANGMPILHHSLSEGNNKVNPFTNFDVLTQTQGIPSEAPIPFLNHNCVMNRHHRHSTHESLVCHASKPAVTAGIPSVPFNNITTAGANSHGMNGGFVVPSQSQSSAPGTNSVWAPMVSNDGLYSSLMSPFQTMAMGEPQKHPTTPEEHQLKKNTKARHLFQHQAIHASASNNVSPVNDASRTTNGTNGAATPVTTTTGTNNHMGGLLSTFSSPLPSPTRAPSYRSSRSAMVIEPPRGIATGENTPSTSQSSENSRYSSGNGKVNCNANKTLNPIGYNQNGENYRQRRMKQNNQENDPFGLGINDDVRRPASARR</sequence>
<organism evidence="4 5">
    <name type="scientific">Helicocarpus griseus UAMH5409</name>
    <dbReference type="NCBI Taxonomy" id="1447875"/>
    <lineage>
        <taxon>Eukaryota</taxon>
        <taxon>Fungi</taxon>
        <taxon>Dikarya</taxon>
        <taxon>Ascomycota</taxon>
        <taxon>Pezizomycotina</taxon>
        <taxon>Eurotiomycetes</taxon>
        <taxon>Eurotiomycetidae</taxon>
        <taxon>Onygenales</taxon>
        <taxon>Ajellomycetaceae</taxon>
        <taxon>Helicocarpus</taxon>
    </lineage>
</organism>
<reference evidence="4 5" key="1">
    <citation type="submission" date="2017-10" db="EMBL/GenBank/DDBJ databases">
        <title>Comparative genomics in systemic dimorphic fungi from Ajellomycetaceae.</title>
        <authorList>
            <person name="Munoz J.F."/>
            <person name="Mcewen J.G."/>
            <person name="Clay O.K."/>
            <person name="Cuomo C.A."/>
        </authorList>
    </citation>
    <scope>NUCLEOTIDE SEQUENCE [LARGE SCALE GENOMIC DNA]</scope>
    <source>
        <strain evidence="4 5">UAMH5409</strain>
    </source>
</reference>
<keyword evidence="1" id="KW-0479">Metal-binding</keyword>
<keyword evidence="1" id="KW-0863">Zinc-finger</keyword>
<evidence type="ECO:0000256" key="1">
    <source>
        <dbReference type="PROSITE-ProRule" id="PRU00723"/>
    </source>
</evidence>
<evidence type="ECO:0000313" key="4">
    <source>
        <dbReference type="EMBL" id="PGH15331.1"/>
    </source>
</evidence>
<evidence type="ECO:0000256" key="2">
    <source>
        <dbReference type="SAM" id="MobiDB-lite"/>
    </source>
</evidence>
<dbReference type="InterPro" id="IPR000571">
    <property type="entry name" value="Znf_CCCH"/>
</dbReference>
<dbReference type="AlphaFoldDB" id="A0A2B7Y2P4"/>
<evidence type="ECO:0000313" key="5">
    <source>
        <dbReference type="Proteomes" id="UP000223968"/>
    </source>
</evidence>
<dbReference type="EMBL" id="PDNB01000026">
    <property type="protein sequence ID" value="PGH15331.1"/>
    <property type="molecule type" value="Genomic_DNA"/>
</dbReference>
<dbReference type="OrthoDB" id="5355510at2759"/>
<dbReference type="STRING" id="1447875.A0A2B7Y2P4"/>